<accession>M4C1G6</accession>
<dbReference type="EnsemblProtists" id="HpaT812916">
    <property type="protein sequence ID" value="HpaP812916"/>
    <property type="gene ID" value="HpaG812916"/>
</dbReference>
<evidence type="ECO:0000313" key="3">
    <source>
        <dbReference type="Proteomes" id="UP000011713"/>
    </source>
</evidence>
<reference evidence="2" key="2">
    <citation type="submission" date="2015-06" db="UniProtKB">
        <authorList>
            <consortium name="EnsemblProtists"/>
        </authorList>
    </citation>
    <scope>IDENTIFICATION</scope>
    <source>
        <strain evidence="2">Emoy2</strain>
    </source>
</reference>
<proteinExistence type="predicted"/>
<feature type="compositionally biased region" description="Basic residues" evidence="1">
    <location>
        <begin position="89"/>
        <end position="99"/>
    </location>
</feature>
<feature type="region of interest" description="Disordered" evidence="1">
    <location>
        <begin position="43"/>
        <end position="99"/>
    </location>
</feature>
<reference evidence="3" key="1">
    <citation type="journal article" date="2010" name="Science">
        <title>Signatures of adaptation to obligate biotrophy in the Hyaloperonospora arabidopsidis genome.</title>
        <authorList>
            <person name="Baxter L."/>
            <person name="Tripathy S."/>
            <person name="Ishaque N."/>
            <person name="Boot N."/>
            <person name="Cabral A."/>
            <person name="Kemen E."/>
            <person name="Thines M."/>
            <person name="Ah-Fong A."/>
            <person name="Anderson R."/>
            <person name="Badejoko W."/>
            <person name="Bittner-Eddy P."/>
            <person name="Boore J.L."/>
            <person name="Chibucos M.C."/>
            <person name="Coates M."/>
            <person name="Dehal P."/>
            <person name="Delehaunty K."/>
            <person name="Dong S."/>
            <person name="Downton P."/>
            <person name="Dumas B."/>
            <person name="Fabro G."/>
            <person name="Fronick C."/>
            <person name="Fuerstenberg S.I."/>
            <person name="Fulton L."/>
            <person name="Gaulin E."/>
            <person name="Govers F."/>
            <person name="Hughes L."/>
            <person name="Humphray S."/>
            <person name="Jiang R.H."/>
            <person name="Judelson H."/>
            <person name="Kamoun S."/>
            <person name="Kyung K."/>
            <person name="Meijer H."/>
            <person name="Minx P."/>
            <person name="Morris P."/>
            <person name="Nelson J."/>
            <person name="Phuntumart V."/>
            <person name="Qutob D."/>
            <person name="Rehmany A."/>
            <person name="Rougon-Cardoso A."/>
            <person name="Ryden P."/>
            <person name="Torto-Alalibo T."/>
            <person name="Studholme D."/>
            <person name="Wang Y."/>
            <person name="Win J."/>
            <person name="Wood J."/>
            <person name="Clifton S.W."/>
            <person name="Rogers J."/>
            <person name="Van den Ackerveken G."/>
            <person name="Jones J.D."/>
            <person name="McDowell J.M."/>
            <person name="Beynon J."/>
            <person name="Tyler B.M."/>
        </authorList>
    </citation>
    <scope>NUCLEOTIDE SEQUENCE [LARGE SCALE GENOMIC DNA]</scope>
    <source>
        <strain evidence="3">Emoy2</strain>
    </source>
</reference>
<feature type="compositionally biased region" description="Basic and acidic residues" evidence="1">
    <location>
        <begin position="60"/>
        <end position="76"/>
    </location>
</feature>
<keyword evidence="3" id="KW-1185">Reference proteome</keyword>
<organism evidence="2 3">
    <name type="scientific">Hyaloperonospora arabidopsidis (strain Emoy2)</name>
    <name type="common">Downy mildew agent</name>
    <name type="synonym">Peronospora arabidopsidis</name>
    <dbReference type="NCBI Taxonomy" id="559515"/>
    <lineage>
        <taxon>Eukaryota</taxon>
        <taxon>Sar</taxon>
        <taxon>Stramenopiles</taxon>
        <taxon>Oomycota</taxon>
        <taxon>Peronosporomycetes</taxon>
        <taxon>Peronosporales</taxon>
        <taxon>Peronosporaceae</taxon>
        <taxon>Hyaloperonospora</taxon>
    </lineage>
</organism>
<dbReference type="Proteomes" id="UP000011713">
    <property type="component" value="Unassembled WGS sequence"/>
</dbReference>
<dbReference type="EMBL" id="JH598096">
    <property type="status" value="NOT_ANNOTATED_CDS"/>
    <property type="molecule type" value="Genomic_DNA"/>
</dbReference>
<dbReference type="AlphaFoldDB" id="M4C1G6"/>
<dbReference type="HOGENOM" id="CLU_2325216_0_0_1"/>
<dbReference type="VEuPathDB" id="FungiDB:HpaG812916"/>
<sequence length="99" mass="11319">MPQQLEREEIMLQSNLEYHHEATKRKEPDAVIWPQSKLISAKPKNDSANASLNSVKSKRKVAEVEKKPEVSKKYSDPENPDSGTSYCPRKSKRKLGCKH</sequence>
<feature type="compositionally biased region" description="Polar residues" evidence="1">
    <location>
        <begin position="46"/>
        <end position="55"/>
    </location>
</feature>
<evidence type="ECO:0000313" key="2">
    <source>
        <dbReference type="EnsemblProtists" id="HpaP812916"/>
    </source>
</evidence>
<protein>
    <submittedName>
        <fullName evidence="2">Uncharacterized protein</fullName>
    </submittedName>
</protein>
<evidence type="ECO:0000256" key="1">
    <source>
        <dbReference type="SAM" id="MobiDB-lite"/>
    </source>
</evidence>
<dbReference type="InParanoid" id="M4C1G6"/>
<name>M4C1G6_HYAAE</name>